<dbReference type="Proteomes" id="UP001371456">
    <property type="component" value="Unassembled WGS sequence"/>
</dbReference>
<evidence type="ECO:0000259" key="5">
    <source>
        <dbReference type="PROSITE" id="PS50217"/>
    </source>
</evidence>
<sequence>MEEKMNEQRNRSDEPNLSLSLKTPIEYESIKRIPTLEEAMNLELKNGQVDPNVNLKKFRRTMSNRLSAQRSRLRKTEYIDELKKAAKDLEDTIAFVGRKIENEKDNKKKLQLENEMLRVQLDSIANKSNLLTVQTKELKVELKRLKEPAEAQEDEEHMDMDQYLNFDNMNFSPLKNDDDI</sequence>
<organism evidence="6 7">
    <name type="scientific">Solanum bulbocastanum</name>
    <name type="common">Wild potato</name>
    <dbReference type="NCBI Taxonomy" id="147425"/>
    <lineage>
        <taxon>Eukaryota</taxon>
        <taxon>Viridiplantae</taxon>
        <taxon>Streptophyta</taxon>
        <taxon>Embryophyta</taxon>
        <taxon>Tracheophyta</taxon>
        <taxon>Spermatophyta</taxon>
        <taxon>Magnoliopsida</taxon>
        <taxon>eudicotyledons</taxon>
        <taxon>Gunneridae</taxon>
        <taxon>Pentapetalae</taxon>
        <taxon>asterids</taxon>
        <taxon>lamiids</taxon>
        <taxon>Solanales</taxon>
        <taxon>Solanaceae</taxon>
        <taxon>Solanoideae</taxon>
        <taxon>Solaneae</taxon>
        <taxon>Solanum</taxon>
    </lineage>
</organism>
<dbReference type="GO" id="GO:0005634">
    <property type="term" value="C:nucleus"/>
    <property type="evidence" value="ECO:0007669"/>
    <property type="project" value="TreeGrafter"/>
</dbReference>
<dbReference type="PANTHER" id="PTHR46391:SF17">
    <property type="entry name" value="BASIC LEUCINE ZIPPER 19-LIKE"/>
    <property type="match status" value="1"/>
</dbReference>
<evidence type="ECO:0000256" key="4">
    <source>
        <dbReference type="SAM" id="MobiDB-lite"/>
    </source>
</evidence>
<protein>
    <recommendedName>
        <fullName evidence="5">BZIP domain-containing protein</fullName>
    </recommendedName>
</protein>
<evidence type="ECO:0000256" key="1">
    <source>
        <dbReference type="ARBA" id="ARBA00023015"/>
    </source>
</evidence>
<accession>A0AAN8TYE2</accession>
<dbReference type="InterPro" id="IPR004827">
    <property type="entry name" value="bZIP"/>
</dbReference>
<dbReference type="Gene3D" id="1.20.5.170">
    <property type="match status" value="1"/>
</dbReference>
<proteinExistence type="predicted"/>
<dbReference type="PANTHER" id="PTHR46391">
    <property type="entry name" value="BASIC LEUCINE ZIPPER 34"/>
    <property type="match status" value="1"/>
</dbReference>
<keyword evidence="1" id="KW-0805">Transcription regulation</keyword>
<dbReference type="GO" id="GO:0045893">
    <property type="term" value="P:positive regulation of DNA-templated transcription"/>
    <property type="evidence" value="ECO:0007669"/>
    <property type="project" value="TreeGrafter"/>
</dbReference>
<gene>
    <name evidence="6" type="ORF">RDI58_006985</name>
</gene>
<dbReference type="GO" id="GO:0003700">
    <property type="term" value="F:DNA-binding transcription factor activity"/>
    <property type="evidence" value="ECO:0007669"/>
    <property type="project" value="InterPro"/>
</dbReference>
<name>A0AAN8TYE2_SOLBU</name>
<evidence type="ECO:0000256" key="2">
    <source>
        <dbReference type="ARBA" id="ARBA00023163"/>
    </source>
</evidence>
<dbReference type="Pfam" id="PF00170">
    <property type="entry name" value="bZIP_1"/>
    <property type="match status" value="1"/>
</dbReference>
<feature type="domain" description="BZIP" evidence="5">
    <location>
        <begin position="54"/>
        <end position="117"/>
    </location>
</feature>
<dbReference type="AlphaFoldDB" id="A0AAN8TYE2"/>
<dbReference type="SMART" id="SM00338">
    <property type="entry name" value="BRLZ"/>
    <property type="match status" value="1"/>
</dbReference>
<dbReference type="GO" id="GO:0003677">
    <property type="term" value="F:DNA binding"/>
    <property type="evidence" value="ECO:0007669"/>
    <property type="project" value="TreeGrafter"/>
</dbReference>
<dbReference type="PROSITE" id="PS50217">
    <property type="entry name" value="BZIP"/>
    <property type="match status" value="1"/>
</dbReference>
<keyword evidence="3" id="KW-0539">Nucleus</keyword>
<dbReference type="SUPFAM" id="SSF57959">
    <property type="entry name" value="Leucine zipper domain"/>
    <property type="match status" value="1"/>
</dbReference>
<keyword evidence="2" id="KW-0804">Transcription</keyword>
<dbReference type="PROSITE" id="PS00036">
    <property type="entry name" value="BZIP_BASIC"/>
    <property type="match status" value="1"/>
</dbReference>
<dbReference type="InterPro" id="IPR046347">
    <property type="entry name" value="bZIP_sf"/>
</dbReference>
<evidence type="ECO:0000256" key="3">
    <source>
        <dbReference type="ARBA" id="ARBA00023242"/>
    </source>
</evidence>
<keyword evidence="7" id="KW-1185">Reference proteome</keyword>
<evidence type="ECO:0000313" key="7">
    <source>
        <dbReference type="Proteomes" id="UP001371456"/>
    </source>
</evidence>
<reference evidence="6 7" key="1">
    <citation type="submission" date="2024-02" db="EMBL/GenBank/DDBJ databases">
        <title>de novo genome assembly of Solanum bulbocastanum strain 11H21.</title>
        <authorList>
            <person name="Hosaka A.J."/>
        </authorList>
    </citation>
    <scope>NUCLEOTIDE SEQUENCE [LARGE SCALE GENOMIC DNA]</scope>
    <source>
        <tissue evidence="6">Young leaves</tissue>
    </source>
</reference>
<dbReference type="EMBL" id="JBANQN010000003">
    <property type="protein sequence ID" value="KAK6793532.1"/>
    <property type="molecule type" value="Genomic_DNA"/>
</dbReference>
<feature type="compositionally biased region" description="Basic and acidic residues" evidence="4">
    <location>
        <begin position="1"/>
        <end position="14"/>
    </location>
</feature>
<dbReference type="InterPro" id="IPR052483">
    <property type="entry name" value="bZIP_transcription_regulators"/>
</dbReference>
<feature type="region of interest" description="Disordered" evidence="4">
    <location>
        <begin position="1"/>
        <end position="20"/>
    </location>
</feature>
<comment type="caution">
    <text evidence="6">The sequence shown here is derived from an EMBL/GenBank/DDBJ whole genome shotgun (WGS) entry which is preliminary data.</text>
</comment>
<evidence type="ECO:0000313" key="6">
    <source>
        <dbReference type="EMBL" id="KAK6793532.1"/>
    </source>
</evidence>
<feature type="region of interest" description="Disordered" evidence="4">
    <location>
        <begin position="147"/>
        <end position="180"/>
    </location>
</feature>